<evidence type="ECO:0008006" key="3">
    <source>
        <dbReference type="Google" id="ProtNLM"/>
    </source>
</evidence>
<dbReference type="Gene3D" id="3.30.750.24">
    <property type="entry name" value="STAS domain"/>
    <property type="match status" value="1"/>
</dbReference>
<sequence>MITQAIKAEDYEVIYESDTSTVTLSGSLRLSGLEDTNPVIKLLHQVLEENPSMITINLKELEFLNSSGINMLSKFVIKVRQKKETALIVLASTTIPWQGKSLKNLQKLMPSLELKIES</sequence>
<dbReference type="NCBIfam" id="NF047705">
    <property type="entry name" value="slr1659_superfam"/>
    <property type="match status" value="1"/>
</dbReference>
<evidence type="ECO:0000313" key="1">
    <source>
        <dbReference type="EMBL" id="VXD11956.1"/>
    </source>
</evidence>
<gene>
    <name evidence="1" type="ORF">PL9631_1040094</name>
</gene>
<dbReference type="Proteomes" id="UP000182190">
    <property type="component" value="Unassembled WGS sequence"/>
</dbReference>
<name>A0A7Z9BIF8_9CYAN</name>
<dbReference type="SUPFAM" id="SSF52091">
    <property type="entry name" value="SpoIIaa-like"/>
    <property type="match status" value="1"/>
</dbReference>
<comment type="caution">
    <text evidence="1">The sequence shown here is derived from an EMBL/GenBank/DDBJ whole genome shotgun (WGS) entry which is preliminary data.</text>
</comment>
<dbReference type="AlphaFoldDB" id="A0A7Z9BIF8"/>
<evidence type="ECO:0000313" key="2">
    <source>
        <dbReference type="Proteomes" id="UP000182190"/>
    </source>
</evidence>
<protein>
    <recommendedName>
        <fullName evidence="3">STAS domain-containing protein</fullName>
    </recommendedName>
</protein>
<accession>A0A7Z9BIF8</accession>
<dbReference type="InterPro" id="IPR036513">
    <property type="entry name" value="STAS_dom_sf"/>
</dbReference>
<organism evidence="1 2">
    <name type="scientific">Planktothrix paucivesiculata PCC 9631</name>
    <dbReference type="NCBI Taxonomy" id="671071"/>
    <lineage>
        <taxon>Bacteria</taxon>
        <taxon>Bacillati</taxon>
        <taxon>Cyanobacteriota</taxon>
        <taxon>Cyanophyceae</taxon>
        <taxon>Oscillatoriophycideae</taxon>
        <taxon>Oscillatoriales</taxon>
        <taxon>Microcoleaceae</taxon>
        <taxon>Planktothrix</taxon>
    </lineage>
</organism>
<dbReference type="EMBL" id="CZCS02000007">
    <property type="protein sequence ID" value="VXD11956.1"/>
    <property type="molecule type" value="Genomic_DNA"/>
</dbReference>
<reference evidence="1" key="1">
    <citation type="submission" date="2019-10" db="EMBL/GenBank/DDBJ databases">
        <authorList>
            <consortium name="Genoscope - CEA"/>
            <person name="William W."/>
        </authorList>
    </citation>
    <scope>NUCLEOTIDE SEQUENCE [LARGE SCALE GENOMIC DNA]</scope>
    <source>
        <strain evidence="1">BBR_PRJEB10994</strain>
    </source>
</reference>
<keyword evidence="2" id="KW-1185">Reference proteome</keyword>
<dbReference type="RefSeq" id="WP_083623543.1">
    <property type="nucleotide sequence ID" value="NZ_LR735026.1"/>
</dbReference>
<dbReference type="OrthoDB" id="9805711at2"/>
<proteinExistence type="predicted"/>